<protein>
    <recommendedName>
        <fullName evidence="4">DUF3592 domain-containing protein</fullName>
    </recommendedName>
</protein>
<evidence type="ECO:0008006" key="4">
    <source>
        <dbReference type="Google" id="ProtNLM"/>
    </source>
</evidence>
<proteinExistence type="predicted"/>
<dbReference type="Proteomes" id="UP001552479">
    <property type="component" value="Unassembled WGS sequence"/>
</dbReference>
<keyword evidence="1" id="KW-0812">Transmembrane</keyword>
<feature type="transmembrane region" description="Helical" evidence="1">
    <location>
        <begin position="20"/>
        <end position="41"/>
    </location>
</feature>
<comment type="caution">
    <text evidence="2">The sequence shown here is derived from an EMBL/GenBank/DDBJ whole genome shotgun (WGS) entry which is preliminary data.</text>
</comment>
<dbReference type="EMBL" id="JBFASG010000014">
    <property type="protein sequence ID" value="MEV4924399.1"/>
    <property type="molecule type" value="Genomic_DNA"/>
</dbReference>
<evidence type="ECO:0000313" key="3">
    <source>
        <dbReference type="Proteomes" id="UP001552479"/>
    </source>
</evidence>
<accession>A0ABV3IWE7</accession>
<sequence>MVGTPLVVAVGAWLVQSDSLLWMAVAACLVLPGLVIAGAMCGPGAGPGTCVAILGFALSVFVGPAMNDLVLDQRGVRHEGVIAKIESYHKKYEAGRTCFVERSDSGRTQTYEVNDTIGCDESLEPRQRVTLVVDPDGWLATRLSNDVSGLSSGMAWTCGGLFAGMEAFILYGRTRRRRG</sequence>
<evidence type="ECO:0000256" key="1">
    <source>
        <dbReference type="SAM" id="Phobius"/>
    </source>
</evidence>
<feature type="transmembrane region" description="Helical" evidence="1">
    <location>
        <begin position="48"/>
        <end position="66"/>
    </location>
</feature>
<evidence type="ECO:0000313" key="2">
    <source>
        <dbReference type="EMBL" id="MEV4924399.1"/>
    </source>
</evidence>
<name>A0ABV3IWE7_9ACTN</name>
<feature type="transmembrane region" description="Helical" evidence="1">
    <location>
        <begin position="153"/>
        <end position="171"/>
    </location>
</feature>
<gene>
    <name evidence="2" type="ORF">AB0L03_16385</name>
</gene>
<keyword evidence="1" id="KW-1133">Transmembrane helix</keyword>
<keyword evidence="1" id="KW-0472">Membrane</keyword>
<keyword evidence="3" id="KW-1185">Reference proteome</keyword>
<reference evidence="2 3" key="1">
    <citation type="submission" date="2024-06" db="EMBL/GenBank/DDBJ databases">
        <title>The Natural Products Discovery Center: Release of the First 8490 Sequenced Strains for Exploring Actinobacteria Biosynthetic Diversity.</title>
        <authorList>
            <person name="Kalkreuter E."/>
            <person name="Kautsar S.A."/>
            <person name="Yang D."/>
            <person name="Bader C.D."/>
            <person name="Teijaro C.N."/>
            <person name="Fluegel L."/>
            <person name="Davis C.M."/>
            <person name="Simpson J.R."/>
            <person name="Lauterbach L."/>
            <person name="Steele A.D."/>
            <person name="Gui C."/>
            <person name="Meng S."/>
            <person name="Li G."/>
            <person name="Viehrig K."/>
            <person name="Ye F."/>
            <person name="Su P."/>
            <person name="Kiefer A.F."/>
            <person name="Nichols A."/>
            <person name="Cepeda A.J."/>
            <person name="Yan W."/>
            <person name="Fan B."/>
            <person name="Jiang Y."/>
            <person name="Adhikari A."/>
            <person name="Zheng C.-J."/>
            <person name="Schuster L."/>
            <person name="Cowan T.M."/>
            <person name="Smanski M.J."/>
            <person name="Chevrette M.G."/>
            <person name="De Carvalho L.P.S."/>
            <person name="Shen B."/>
        </authorList>
    </citation>
    <scope>NUCLEOTIDE SEQUENCE [LARGE SCALE GENOMIC DNA]</scope>
    <source>
        <strain evidence="2 3">NPDC053791</strain>
    </source>
</reference>
<organism evidence="2 3">
    <name type="scientific">Streptomyces roseoverticillatus</name>
    <dbReference type="NCBI Taxonomy" id="66429"/>
    <lineage>
        <taxon>Bacteria</taxon>
        <taxon>Bacillati</taxon>
        <taxon>Actinomycetota</taxon>
        <taxon>Actinomycetes</taxon>
        <taxon>Kitasatosporales</taxon>
        <taxon>Streptomycetaceae</taxon>
        <taxon>Streptomyces</taxon>
    </lineage>
</organism>
<dbReference type="RefSeq" id="WP_366088411.1">
    <property type="nucleotide sequence ID" value="NZ_JBFASG010000014.1"/>
</dbReference>